<evidence type="ECO:0000313" key="3">
    <source>
        <dbReference type="Proteomes" id="UP000430079"/>
    </source>
</evidence>
<name>A0A640SXW4_9ACTN</name>
<feature type="transmembrane region" description="Helical" evidence="1">
    <location>
        <begin position="54"/>
        <end position="76"/>
    </location>
</feature>
<dbReference type="Proteomes" id="UP000430079">
    <property type="component" value="Unassembled WGS sequence"/>
</dbReference>
<proteinExistence type="predicted"/>
<dbReference type="GeneID" id="90924848"/>
<sequence length="154" mass="16110">MTSHDAQAALDDVRRRRGQSRAEYVRYGLSRPYLLAGAVIVFVAFASFDLPNPWGGAVLFPSLVMLAGTIAVYVRQASVRMPLTGKEAYLAVAVGLALVALFRLLSGVADAGGVPAPHAVVAAVLCTVGVLAAGRWRAVVVARAHGESEEAGPR</sequence>
<keyword evidence="1" id="KW-0472">Membrane</keyword>
<protein>
    <recommendedName>
        <fullName evidence="4">Integral membrane protein</fullName>
    </recommendedName>
</protein>
<gene>
    <name evidence="2" type="ORF">Sgleb_44000</name>
</gene>
<keyword evidence="1" id="KW-0812">Transmembrane</keyword>
<organism evidence="2 3">
    <name type="scientific">Streptomyces glebosus</name>
    <dbReference type="NCBI Taxonomy" id="249580"/>
    <lineage>
        <taxon>Bacteria</taxon>
        <taxon>Bacillati</taxon>
        <taxon>Actinomycetota</taxon>
        <taxon>Actinomycetes</taxon>
        <taxon>Kitasatosporales</taxon>
        <taxon>Streptomycetaceae</taxon>
        <taxon>Streptomyces</taxon>
    </lineage>
</organism>
<feature type="transmembrane region" description="Helical" evidence="1">
    <location>
        <begin position="115"/>
        <end position="133"/>
    </location>
</feature>
<dbReference type="RefSeq" id="WP_085928331.1">
    <property type="nucleotide sequence ID" value="NZ_BLIO01000001.1"/>
</dbReference>
<feature type="transmembrane region" description="Helical" evidence="1">
    <location>
        <begin position="24"/>
        <end position="48"/>
    </location>
</feature>
<accession>A0A640SXW4</accession>
<comment type="caution">
    <text evidence="2">The sequence shown here is derived from an EMBL/GenBank/DDBJ whole genome shotgun (WGS) entry which is preliminary data.</text>
</comment>
<feature type="transmembrane region" description="Helical" evidence="1">
    <location>
        <begin position="88"/>
        <end position="109"/>
    </location>
</feature>
<keyword evidence="1" id="KW-1133">Transmembrane helix</keyword>
<evidence type="ECO:0000313" key="2">
    <source>
        <dbReference type="EMBL" id="GFE16353.1"/>
    </source>
</evidence>
<evidence type="ECO:0000256" key="1">
    <source>
        <dbReference type="SAM" id="Phobius"/>
    </source>
</evidence>
<reference evidence="2 3" key="1">
    <citation type="submission" date="2019-12" db="EMBL/GenBank/DDBJ databases">
        <title>Whole genome shotgun sequence of Streptomyces hygroscopicus subsp. glebosus NBRC 13786.</title>
        <authorList>
            <person name="Ichikawa N."/>
            <person name="Kimura A."/>
            <person name="Kitahashi Y."/>
            <person name="Komaki H."/>
            <person name="Tamura T."/>
        </authorList>
    </citation>
    <scope>NUCLEOTIDE SEQUENCE [LARGE SCALE GENOMIC DNA]</scope>
    <source>
        <strain evidence="2 3">NBRC 13786</strain>
    </source>
</reference>
<keyword evidence="3" id="KW-1185">Reference proteome</keyword>
<dbReference type="AlphaFoldDB" id="A0A640SXW4"/>
<dbReference type="EMBL" id="BLIO01000001">
    <property type="protein sequence ID" value="GFE16353.1"/>
    <property type="molecule type" value="Genomic_DNA"/>
</dbReference>
<evidence type="ECO:0008006" key="4">
    <source>
        <dbReference type="Google" id="ProtNLM"/>
    </source>
</evidence>